<accession>A0A0C3P1R6</accession>
<proteinExistence type="predicted"/>
<dbReference type="OrthoDB" id="2522283at2759"/>
<evidence type="ECO:0000313" key="1">
    <source>
        <dbReference type="EMBL" id="KIO06995.1"/>
    </source>
</evidence>
<keyword evidence="2" id="KW-1185">Reference proteome</keyword>
<reference evidence="2" key="2">
    <citation type="submission" date="2015-01" db="EMBL/GenBank/DDBJ databases">
        <title>Evolutionary Origins and Diversification of the Mycorrhizal Mutualists.</title>
        <authorList>
            <consortium name="DOE Joint Genome Institute"/>
            <consortium name="Mycorrhizal Genomics Consortium"/>
            <person name="Kohler A."/>
            <person name="Kuo A."/>
            <person name="Nagy L.G."/>
            <person name="Floudas D."/>
            <person name="Copeland A."/>
            <person name="Barry K.W."/>
            <person name="Cichocki N."/>
            <person name="Veneault-Fourrey C."/>
            <person name="LaButti K."/>
            <person name="Lindquist E.A."/>
            <person name="Lipzen A."/>
            <person name="Lundell T."/>
            <person name="Morin E."/>
            <person name="Murat C."/>
            <person name="Riley R."/>
            <person name="Ohm R."/>
            <person name="Sun H."/>
            <person name="Tunlid A."/>
            <person name="Henrissat B."/>
            <person name="Grigoriev I.V."/>
            <person name="Hibbett D.S."/>
            <person name="Martin F."/>
        </authorList>
    </citation>
    <scope>NUCLEOTIDE SEQUENCE [LARGE SCALE GENOMIC DNA]</scope>
    <source>
        <strain evidence="2">Marx 270</strain>
    </source>
</reference>
<dbReference type="AlphaFoldDB" id="A0A0C3P1R6"/>
<evidence type="ECO:0000313" key="2">
    <source>
        <dbReference type="Proteomes" id="UP000054217"/>
    </source>
</evidence>
<name>A0A0C3P1R6_PISTI</name>
<sequence length="525" mass="58936">MPVPTETSRLLLFRKGIYKLEGPTSSSEPLGWSLGQVRASTFGAPYDIHSEIGNYLHLESYKYRPPCLERRYCVHKRCQLGPSAGLARSSPCLRVSSSSLLTMNVGLPNLARFGFSKSPKAVPEEVSFDFAVAVSPRGFRMAPTALPRVPISGIPLEIVLYILQLAHLNDNHEPDTQLLASFSLTCRSWSFHAQKLLFRRVRLHSEVAYESFVFAVDRSTMRGVALGDAVQQLHVVLDDNQPSPLERASFARAITLCPNLYGIDLSVYGFNEPARNGHVTERVQRPAPPFTEHILDLIRTGPAISHLHFSNWSDNGDLIVQLLAVWPSLKSLSIAGKTPHLSPALKRRPCYPGTLEKLRMNCQVEPSLDFLGWVLHTSAEAKSLRGIDLDREPSFHLLDFLVEHHGEELHALSLPSCTTHKHAHAVIRCRGLREFRTERAWTLPTVFQHLPEHVTHLAFGMDPSTPLQHIVELVKTKDELESVTVNVWRGDCERQLGALKMACAFRGVELRITRDICLHRALVRR</sequence>
<dbReference type="HOGENOM" id="CLU_039327_0_0_1"/>
<organism evidence="1 2">
    <name type="scientific">Pisolithus tinctorius Marx 270</name>
    <dbReference type="NCBI Taxonomy" id="870435"/>
    <lineage>
        <taxon>Eukaryota</taxon>
        <taxon>Fungi</taxon>
        <taxon>Dikarya</taxon>
        <taxon>Basidiomycota</taxon>
        <taxon>Agaricomycotina</taxon>
        <taxon>Agaricomycetes</taxon>
        <taxon>Agaricomycetidae</taxon>
        <taxon>Boletales</taxon>
        <taxon>Sclerodermatineae</taxon>
        <taxon>Pisolithaceae</taxon>
        <taxon>Pisolithus</taxon>
    </lineage>
</organism>
<gene>
    <name evidence="1" type="ORF">M404DRAFT_998438</name>
</gene>
<dbReference type="InParanoid" id="A0A0C3P1R6"/>
<reference evidence="1 2" key="1">
    <citation type="submission" date="2014-04" db="EMBL/GenBank/DDBJ databases">
        <authorList>
            <consortium name="DOE Joint Genome Institute"/>
            <person name="Kuo A."/>
            <person name="Kohler A."/>
            <person name="Costa M.D."/>
            <person name="Nagy L.G."/>
            <person name="Floudas D."/>
            <person name="Copeland A."/>
            <person name="Barry K.W."/>
            <person name="Cichocki N."/>
            <person name="Veneault-Fourrey C."/>
            <person name="LaButti K."/>
            <person name="Lindquist E.A."/>
            <person name="Lipzen A."/>
            <person name="Lundell T."/>
            <person name="Morin E."/>
            <person name="Murat C."/>
            <person name="Sun H."/>
            <person name="Tunlid A."/>
            <person name="Henrissat B."/>
            <person name="Grigoriev I.V."/>
            <person name="Hibbett D.S."/>
            <person name="Martin F."/>
            <person name="Nordberg H.P."/>
            <person name="Cantor M.N."/>
            <person name="Hua S.X."/>
        </authorList>
    </citation>
    <scope>NUCLEOTIDE SEQUENCE [LARGE SCALE GENOMIC DNA]</scope>
    <source>
        <strain evidence="1 2">Marx 270</strain>
    </source>
</reference>
<dbReference type="Proteomes" id="UP000054217">
    <property type="component" value="Unassembled WGS sequence"/>
</dbReference>
<dbReference type="EMBL" id="KN831961">
    <property type="protein sequence ID" value="KIO06995.1"/>
    <property type="molecule type" value="Genomic_DNA"/>
</dbReference>
<dbReference type="STRING" id="870435.A0A0C3P1R6"/>
<protein>
    <submittedName>
        <fullName evidence="1">Uncharacterized protein</fullName>
    </submittedName>
</protein>